<sequence>MGLGHSDMLTRKRSLDNMENIPPFGLDGIARLAAPGSDRPTASLLDVAAQQLSQKQRKNRRTVITASSPGGHQRAGSNPRRATMLADASLLRSQPLALSLPRPATAAASATSSAQPKAAAAVALLPAQNVPLHQRPATSGRQTPIPPAAASGSGAGSSSSGARLRRLPKRNLKPLDFSGLHRLKAQPAHATTVAADGATAINKLGAHSSEAAVHARTSGTNILALPVSPAQSSPVSTVSLETLGLPESSPAIGPVREAPNQAHPTPPSTMPRRQPAFSGLLALAYRRATTKRSSKRALCFDGSGAAADGGGDEALQG</sequence>
<organism evidence="1 2">
    <name type="scientific">Coemansia nantahalensis</name>
    <dbReference type="NCBI Taxonomy" id="2789366"/>
    <lineage>
        <taxon>Eukaryota</taxon>
        <taxon>Fungi</taxon>
        <taxon>Fungi incertae sedis</taxon>
        <taxon>Zoopagomycota</taxon>
        <taxon>Kickxellomycotina</taxon>
        <taxon>Kickxellomycetes</taxon>
        <taxon>Kickxellales</taxon>
        <taxon>Kickxellaceae</taxon>
        <taxon>Coemansia</taxon>
    </lineage>
</organism>
<evidence type="ECO:0000313" key="2">
    <source>
        <dbReference type="Proteomes" id="UP001140234"/>
    </source>
</evidence>
<evidence type="ECO:0000313" key="1">
    <source>
        <dbReference type="EMBL" id="KAJ2759323.1"/>
    </source>
</evidence>
<dbReference type="EMBL" id="JANBUJ010003822">
    <property type="protein sequence ID" value="KAJ2759323.1"/>
    <property type="molecule type" value="Genomic_DNA"/>
</dbReference>
<protein>
    <submittedName>
        <fullName evidence="1">Uncharacterized protein</fullName>
    </submittedName>
</protein>
<dbReference type="Proteomes" id="UP001140234">
    <property type="component" value="Unassembled WGS sequence"/>
</dbReference>
<comment type="caution">
    <text evidence="1">The sequence shown here is derived from an EMBL/GenBank/DDBJ whole genome shotgun (WGS) entry which is preliminary data.</text>
</comment>
<gene>
    <name evidence="1" type="ORF">IWQ57_006583</name>
</gene>
<reference evidence="1" key="1">
    <citation type="submission" date="2022-07" db="EMBL/GenBank/DDBJ databases">
        <title>Phylogenomic reconstructions and comparative analyses of Kickxellomycotina fungi.</title>
        <authorList>
            <person name="Reynolds N.K."/>
            <person name="Stajich J.E."/>
            <person name="Barry K."/>
            <person name="Grigoriev I.V."/>
            <person name="Crous P."/>
            <person name="Smith M.E."/>
        </authorList>
    </citation>
    <scope>NUCLEOTIDE SEQUENCE</scope>
    <source>
        <strain evidence="1">CBS 109366</strain>
    </source>
</reference>
<proteinExistence type="predicted"/>
<accession>A0ACC1JJI2</accession>
<feature type="non-terminal residue" evidence="1">
    <location>
        <position position="317"/>
    </location>
</feature>
<name>A0ACC1JJI2_9FUNG</name>
<keyword evidence="2" id="KW-1185">Reference proteome</keyword>